<organism evidence="1">
    <name type="scientific">viral metagenome</name>
    <dbReference type="NCBI Taxonomy" id="1070528"/>
    <lineage>
        <taxon>unclassified sequences</taxon>
        <taxon>metagenomes</taxon>
        <taxon>organismal metagenomes</taxon>
    </lineage>
</organism>
<gene>
    <name evidence="1" type="ORF">TM448B01667_0016</name>
</gene>
<reference evidence="1" key="1">
    <citation type="submission" date="2020-03" db="EMBL/GenBank/DDBJ databases">
        <title>The deep terrestrial virosphere.</title>
        <authorList>
            <person name="Holmfeldt K."/>
            <person name="Nilsson E."/>
            <person name="Simone D."/>
            <person name="Lopez-Fernandez M."/>
            <person name="Wu X."/>
            <person name="de Brujin I."/>
            <person name="Lundin D."/>
            <person name="Andersson A."/>
            <person name="Bertilsson S."/>
            <person name="Dopson M."/>
        </authorList>
    </citation>
    <scope>NUCLEOTIDE SEQUENCE</scope>
    <source>
        <strain evidence="1">TM448B01667</strain>
    </source>
</reference>
<evidence type="ECO:0000313" key="1">
    <source>
        <dbReference type="EMBL" id="QJH99767.1"/>
    </source>
</evidence>
<dbReference type="EMBL" id="MT144807">
    <property type="protein sequence ID" value="QJH99767.1"/>
    <property type="molecule type" value="Genomic_DNA"/>
</dbReference>
<proteinExistence type="predicted"/>
<sequence>MEESVEAYIGSLFPNIKKWKYINHKKGEYPFQSAVDLWKQGLLVSFDGTKYRLHGGEKADILWVNVLTAP</sequence>
<protein>
    <submittedName>
        <fullName evidence="1">Uncharacterized protein</fullName>
    </submittedName>
</protein>
<name>A0A6M3XQZ6_9ZZZZ</name>
<dbReference type="AlphaFoldDB" id="A0A6M3XQZ6"/>
<accession>A0A6M3XQZ6</accession>